<protein>
    <submittedName>
        <fullName evidence="4">PR-1-like protein</fullName>
    </submittedName>
</protein>
<reference evidence="4" key="1">
    <citation type="journal article" date="2020" name="Stud. Mycol.">
        <title>101 Dothideomycetes genomes: a test case for predicting lifestyles and emergence of pathogens.</title>
        <authorList>
            <person name="Haridas S."/>
            <person name="Albert R."/>
            <person name="Binder M."/>
            <person name="Bloem J."/>
            <person name="Labutti K."/>
            <person name="Salamov A."/>
            <person name="Andreopoulos B."/>
            <person name="Baker S."/>
            <person name="Barry K."/>
            <person name="Bills G."/>
            <person name="Bluhm B."/>
            <person name="Cannon C."/>
            <person name="Castanera R."/>
            <person name="Culley D."/>
            <person name="Daum C."/>
            <person name="Ezra D."/>
            <person name="Gonzalez J."/>
            <person name="Henrissat B."/>
            <person name="Kuo A."/>
            <person name="Liang C."/>
            <person name="Lipzen A."/>
            <person name="Lutzoni F."/>
            <person name="Magnuson J."/>
            <person name="Mondo S."/>
            <person name="Nolan M."/>
            <person name="Ohm R."/>
            <person name="Pangilinan J."/>
            <person name="Park H.-J."/>
            <person name="Ramirez L."/>
            <person name="Alfaro M."/>
            <person name="Sun H."/>
            <person name="Tritt A."/>
            <person name="Yoshinaga Y."/>
            <person name="Zwiers L.-H."/>
            <person name="Turgeon B."/>
            <person name="Goodwin S."/>
            <person name="Spatafora J."/>
            <person name="Crous P."/>
            <person name="Grigoriev I."/>
        </authorList>
    </citation>
    <scope>NUCLEOTIDE SEQUENCE</scope>
    <source>
        <strain evidence="4">CBS 119687</strain>
    </source>
</reference>
<dbReference type="RefSeq" id="XP_033523112.1">
    <property type="nucleotide sequence ID" value="XM_033665895.1"/>
</dbReference>
<accession>A0A6A6ABX0</accession>
<feature type="compositionally biased region" description="Polar residues" evidence="1">
    <location>
        <begin position="65"/>
        <end position="80"/>
    </location>
</feature>
<name>A0A6A6ABX0_9PLEO</name>
<feature type="compositionally biased region" description="Low complexity" evidence="1">
    <location>
        <begin position="140"/>
        <end position="163"/>
    </location>
</feature>
<feature type="chain" id="PRO_5025346592" evidence="2">
    <location>
        <begin position="19"/>
        <end position="356"/>
    </location>
</feature>
<proteinExistence type="predicted"/>
<dbReference type="Proteomes" id="UP000799771">
    <property type="component" value="Unassembled WGS sequence"/>
</dbReference>
<gene>
    <name evidence="4" type="ORF">P153DRAFT_340874</name>
</gene>
<feature type="region of interest" description="Disordered" evidence="1">
    <location>
        <begin position="65"/>
        <end position="175"/>
    </location>
</feature>
<keyword evidence="5" id="KW-1185">Reference proteome</keyword>
<feature type="signal peptide" evidence="2">
    <location>
        <begin position="1"/>
        <end position="18"/>
    </location>
</feature>
<feature type="compositionally biased region" description="Pro residues" evidence="1">
    <location>
        <begin position="90"/>
        <end position="133"/>
    </location>
</feature>
<dbReference type="SUPFAM" id="SSF55797">
    <property type="entry name" value="PR-1-like"/>
    <property type="match status" value="1"/>
</dbReference>
<dbReference type="EMBL" id="ML977507">
    <property type="protein sequence ID" value="KAF2128723.1"/>
    <property type="molecule type" value="Genomic_DNA"/>
</dbReference>
<evidence type="ECO:0000256" key="1">
    <source>
        <dbReference type="SAM" id="MobiDB-lite"/>
    </source>
</evidence>
<dbReference type="InterPro" id="IPR014044">
    <property type="entry name" value="CAP_dom"/>
</dbReference>
<dbReference type="PANTHER" id="PTHR10334">
    <property type="entry name" value="CYSTEINE-RICH SECRETORY PROTEIN-RELATED"/>
    <property type="match status" value="1"/>
</dbReference>
<keyword evidence="2" id="KW-0732">Signal</keyword>
<evidence type="ECO:0000256" key="2">
    <source>
        <dbReference type="SAM" id="SignalP"/>
    </source>
</evidence>
<evidence type="ECO:0000313" key="4">
    <source>
        <dbReference type="EMBL" id="KAF2128723.1"/>
    </source>
</evidence>
<dbReference type="SMART" id="SM00198">
    <property type="entry name" value="SCP"/>
    <property type="match status" value="1"/>
</dbReference>
<organism evidence="4 5">
    <name type="scientific">Dothidotthia symphoricarpi CBS 119687</name>
    <dbReference type="NCBI Taxonomy" id="1392245"/>
    <lineage>
        <taxon>Eukaryota</taxon>
        <taxon>Fungi</taxon>
        <taxon>Dikarya</taxon>
        <taxon>Ascomycota</taxon>
        <taxon>Pezizomycotina</taxon>
        <taxon>Dothideomycetes</taxon>
        <taxon>Pleosporomycetidae</taxon>
        <taxon>Pleosporales</taxon>
        <taxon>Dothidotthiaceae</taxon>
        <taxon>Dothidotthia</taxon>
    </lineage>
</organism>
<dbReference type="CDD" id="cd05380">
    <property type="entry name" value="CAP_euk"/>
    <property type="match status" value="1"/>
</dbReference>
<sequence>MRSSILLASTLAMGVVLAHPRVGKLHPHLRKRHLVTETEVLVETVIIYVTAYENIEAVSMSPCSSVTAMSEPEPTSTEVFTPTAEVPSSTPIPAPTPTITPAPEPELPSSTPTPTPTPEPEPSSEPVYAPTPEPEPEPELSPTYVPPTSTSAPSSTYVAPPSSMTQAPEPNAGEHVVGDDQAYLSAGPDYEAAMLYHHNIARANHDAEPLVWDADCEAAALEAAQTCTFKHYIPEGAGQGQNLFTVSGDTFNATAGVTESWYKGELEHMEHYWGQSDIPDDVFHSVGHLTQMVWKGTAKVGCVSIDCGDKMVVGGTMSTMNKYTVCNYSPPGNVGGAYAKNVATPFSMTNLGSWAD</sequence>
<dbReference type="OrthoDB" id="337038at2759"/>
<dbReference type="Gene3D" id="3.40.33.10">
    <property type="entry name" value="CAP"/>
    <property type="match status" value="1"/>
</dbReference>
<evidence type="ECO:0000259" key="3">
    <source>
        <dbReference type="SMART" id="SM00198"/>
    </source>
</evidence>
<dbReference type="AlphaFoldDB" id="A0A6A6ABX0"/>
<dbReference type="Pfam" id="PF00188">
    <property type="entry name" value="CAP"/>
    <property type="match status" value="1"/>
</dbReference>
<dbReference type="InterPro" id="IPR035940">
    <property type="entry name" value="CAP_sf"/>
</dbReference>
<dbReference type="InterPro" id="IPR001283">
    <property type="entry name" value="CRISP-related"/>
</dbReference>
<evidence type="ECO:0000313" key="5">
    <source>
        <dbReference type="Proteomes" id="UP000799771"/>
    </source>
</evidence>
<dbReference type="GeneID" id="54406327"/>
<dbReference type="PRINTS" id="PR00837">
    <property type="entry name" value="V5TPXLIKE"/>
</dbReference>
<feature type="domain" description="SCP" evidence="3">
    <location>
        <begin position="189"/>
        <end position="336"/>
    </location>
</feature>